<evidence type="ECO:0000313" key="4">
    <source>
        <dbReference type="EMBL" id="ALX04860.1"/>
    </source>
</evidence>
<feature type="compositionally biased region" description="Low complexity" evidence="1">
    <location>
        <begin position="45"/>
        <end position="62"/>
    </location>
</feature>
<keyword evidence="2" id="KW-0732">Signal</keyword>
<dbReference type="GO" id="GO:0008933">
    <property type="term" value="F:peptidoglycan lytic transglycosylase activity"/>
    <property type="evidence" value="ECO:0007669"/>
    <property type="project" value="TreeGrafter"/>
</dbReference>
<protein>
    <recommendedName>
        <fullName evidence="3">Transglycosylase SLT domain-containing protein</fullName>
    </recommendedName>
</protein>
<organism evidence="4 5">
    <name type="scientific">Aeromicrobium erythreum</name>
    <dbReference type="NCBI Taxonomy" id="2041"/>
    <lineage>
        <taxon>Bacteria</taxon>
        <taxon>Bacillati</taxon>
        <taxon>Actinomycetota</taxon>
        <taxon>Actinomycetes</taxon>
        <taxon>Propionibacteriales</taxon>
        <taxon>Nocardioidaceae</taxon>
        <taxon>Aeromicrobium</taxon>
    </lineage>
</organism>
<dbReference type="AlphaFoldDB" id="A0A0U4CQF9"/>
<dbReference type="SUPFAM" id="SSF53955">
    <property type="entry name" value="Lysozyme-like"/>
    <property type="match status" value="1"/>
</dbReference>
<feature type="signal peptide" evidence="2">
    <location>
        <begin position="1"/>
        <end position="21"/>
    </location>
</feature>
<dbReference type="InterPro" id="IPR043426">
    <property type="entry name" value="MltB-like"/>
</dbReference>
<proteinExistence type="predicted"/>
<evidence type="ECO:0000313" key="5">
    <source>
        <dbReference type="Proteomes" id="UP000067689"/>
    </source>
</evidence>
<feature type="domain" description="Transglycosylase SLT" evidence="3">
    <location>
        <begin position="148"/>
        <end position="197"/>
    </location>
</feature>
<accession>A0A0U4CQF9</accession>
<evidence type="ECO:0000256" key="1">
    <source>
        <dbReference type="SAM" id="MobiDB-lite"/>
    </source>
</evidence>
<reference evidence="4 5" key="1">
    <citation type="journal article" date="1991" name="Int. J. Syst. Bacteriol.">
        <title>Description of the erythromycin-producing bacterium Arthrobacter sp. strain NRRL B-3381 as Aeromicrobium erythreum gen. nov., sp. nov.</title>
        <authorList>
            <person name="Miller E.S."/>
            <person name="Woese C.R."/>
            <person name="Brenner S."/>
        </authorList>
    </citation>
    <scope>NUCLEOTIDE SEQUENCE [LARGE SCALE GENOMIC DNA]</scope>
    <source>
        <strain evidence="4 5">AR18</strain>
    </source>
</reference>
<keyword evidence="5" id="KW-1185">Reference proteome</keyword>
<gene>
    <name evidence="4" type="ORF">AERYTH_09195</name>
</gene>
<evidence type="ECO:0000259" key="3">
    <source>
        <dbReference type="Pfam" id="PF13406"/>
    </source>
</evidence>
<dbReference type="Proteomes" id="UP000067689">
    <property type="component" value="Chromosome"/>
</dbReference>
<sequence length="237" mass="23711">MLSVFGVVAAAAALVVTAVLASTAPSTPRDVQDLFPAAASVQLPDAGADPAAPSSAGTSTTSHEPDPAWLASTATATGVPARALQAYASATLRAGAELPGCRLGWTTLAGIGHVESAHGGSTLAPDGRTSVEGPALDGTSGYAAISEDGAWDRARGPLQFIASTWRQWGSDGDGDGVADVDDVDDAAWTAARYLCASDADLTTPAGWTAAVHSYNHSDVYVRSVLAAADAYAARSGG</sequence>
<dbReference type="STRING" id="2041.AERYTH_09195"/>
<dbReference type="GO" id="GO:0009253">
    <property type="term" value="P:peptidoglycan catabolic process"/>
    <property type="evidence" value="ECO:0007669"/>
    <property type="project" value="TreeGrafter"/>
</dbReference>
<dbReference type="PANTHER" id="PTHR30163">
    <property type="entry name" value="MEMBRANE-BOUND LYTIC MUREIN TRANSGLYCOSYLASE B"/>
    <property type="match status" value="1"/>
</dbReference>
<dbReference type="InterPro" id="IPR023346">
    <property type="entry name" value="Lysozyme-like_dom_sf"/>
</dbReference>
<evidence type="ECO:0000256" key="2">
    <source>
        <dbReference type="SAM" id="SignalP"/>
    </source>
</evidence>
<dbReference type="Gene3D" id="1.10.530.10">
    <property type="match status" value="1"/>
</dbReference>
<feature type="chain" id="PRO_5006847907" description="Transglycosylase SLT domain-containing protein" evidence="2">
    <location>
        <begin position="22"/>
        <end position="237"/>
    </location>
</feature>
<dbReference type="InterPro" id="IPR031304">
    <property type="entry name" value="SLT_2"/>
</dbReference>
<dbReference type="PANTHER" id="PTHR30163:SF8">
    <property type="entry name" value="LYTIC MUREIN TRANSGLYCOSYLASE"/>
    <property type="match status" value="1"/>
</dbReference>
<feature type="region of interest" description="Disordered" evidence="1">
    <location>
        <begin position="45"/>
        <end position="68"/>
    </location>
</feature>
<name>A0A0U4CQF9_9ACTN</name>
<dbReference type="PATRIC" id="fig|2041.4.peg.1923"/>
<dbReference type="KEGG" id="aer:AERYTH_09195"/>
<dbReference type="Pfam" id="PF13406">
    <property type="entry name" value="SLT_2"/>
    <property type="match status" value="1"/>
</dbReference>
<dbReference type="EMBL" id="CP011502">
    <property type="protein sequence ID" value="ALX04860.1"/>
    <property type="molecule type" value="Genomic_DNA"/>
</dbReference>